<dbReference type="Proteomes" id="UP000799772">
    <property type="component" value="Unassembled WGS sequence"/>
</dbReference>
<keyword evidence="8" id="KW-1185">Reference proteome</keyword>
<evidence type="ECO:0000313" key="7">
    <source>
        <dbReference type="EMBL" id="KAF2096178.1"/>
    </source>
</evidence>
<proteinExistence type="predicted"/>
<feature type="transmembrane region" description="Helical" evidence="5">
    <location>
        <begin position="393"/>
        <end position="413"/>
    </location>
</feature>
<feature type="transmembrane region" description="Helical" evidence="5">
    <location>
        <begin position="159"/>
        <end position="182"/>
    </location>
</feature>
<dbReference type="InterPro" id="IPR020846">
    <property type="entry name" value="MFS_dom"/>
</dbReference>
<dbReference type="AlphaFoldDB" id="A0A9P4M3X1"/>
<feature type="transmembrane region" description="Helical" evidence="5">
    <location>
        <begin position="457"/>
        <end position="477"/>
    </location>
</feature>
<dbReference type="PANTHER" id="PTHR23502:SF164">
    <property type="entry name" value="MAJOR FACILITATOR SUPERFAMILY (MFS) PROFILE DOMAIN-CONTAINING PROTEIN"/>
    <property type="match status" value="1"/>
</dbReference>
<sequence>MGTSTLYENGQIRYIPMPTPDPKDPLNLKTWRKRAALIAICFFGALALSAEVLIGGLIPVFALEYSGIDPKILNDLDISTLNPPGVVNLDPLSFLDDLGGPPLWKVSLLASLPLLTNGISSYFLVPLSISIGRRPVLLFCGILAWTGGFWAGCSKSLESHIVARCVQAIGAGAVEALIPLIVQDLVFIHQRNNAMSAIWATQGLIMIGLGSATPVIAANLGWRYLYYISASIAVVAWFALIAFVPETRWMRSKEELNGQPVSPLCSGRTRPCLNYTSYGERTLWTDLGLFQSGFEHRAAAKSMLDTLRTMFYPNVLWVVIINGVVLSIDMAAGQVLSPVLIASGWNFKTLGFAVAPFVLAAPCVWVLGGVLADKASNAIARQNGGRREPEAHLANIVFPLLCTIVGCILFGNFGDHTKQKGIPSLVGMFLIVLGSMTANTVMNVYIVESYPQWAGPVLVNVSSFRCIIGFAMSFRAITWIQQRGFLSSFSIYAGVLGFALLFLPLMYWKGKAIRQWTSGTVKSATEVERELGNYIVNKH</sequence>
<dbReference type="PANTHER" id="PTHR23502">
    <property type="entry name" value="MAJOR FACILITATOR SUPERFAMILY"/>
    <property type="match status" value="1"/>
</dbReference>
<evidence type="ECO:0000256" key="5">
    <source>
        <dbReference type="SAM" id="Phobius"/>
    </source>
</evidence>
<evidence type="ECO:0000259" key="6">
    <source>
        <dbReference type="PROSITE" id="PS50850"/>
    </source>
</evidence>
<evidence type="ECO:0000256" key="3">
    <source>
        <dbReference type="ARBA" id="ARBA00022989"/>
    </source>
</evidence>
<dbReference type="InterPro" id="IPR036259">
    <property type="entry name" value="MFS_trans_sf"/>
</dbReference>
<keyword evidence="4 5" id="KW-0472">Membrane</keyword>
<feature type="transmembrane region" description="Helical" evidence="5">
    <location>
        <begin position="311"/>
        <end position="332"/>
    </location>
</feature>
<feature type="transmembrane region" description="Helical" evidence="5">
    <location>
        <begin position="489"/>
        <end position="508"/>
    </location>
</feature>
<comment type="subcellular location">
    <subcellularLocation>
        <location evidence="1">Membrane</location>
        <topology evidence="1">Multi-pass membrane protein</topology>
    </subcellularLocation>
</comment>
<feature type="transmembrane region" description="Helical" evidence="5">
    <location>
        <begin position="35"/>
        <end position="62"/>
    </location>
</feature>
<dbReference type="GO" id="GO:0005886">
    <property type="term" value="C:plasma membrane"/>
    <property type="evidence" value="ECO:0007669"/>
    <property type="project" value="TreeGrafter"/>
</dbReference>
<dbReference type="GO" id="GO:0022857">
    <property type="term" value="F:transmembrane transporter activity"/>
    <property type="evidence" value="ECO:0007669"/>
    <property type="project" value="InterPro"/>
</dbReference>
<feature type="transmembrane region" description="Helical" evidence="5">
    <location>
        <begin position="194"/>
        <end position="218"/>
    </location>
</feature>
<gene>
    <name evidence="7" type="ORF">NA57DRAFT_67729</name>
</gene>
<dbReference type="SUPFAM" id="SSF103473">
    <property type="entry name" value="MFS general substrate transporter"/>
    <property type="match status" value="1"/>
</dbReference>
<feature type="transmembrane region" description="Helical" evidence="5">
    <location>
        <begin position="425"/>
        <end position="445"/>
    </location>
</feature>
<keyword evidence="3 5" id="KW-1133">Transmembrane helix</keyword>
<evidence type="ECO:0000256" key="1">
    <source>
        <dbReference type="ARBA" id="ARBA00004141"/>
    </source>
</evidence>
<dbReference type="Pfam" id="PF07690">
    <property type="entry name" value="MFS_1"/>
    <property type="match status" value="1"/>
</dbReference>
<evidence type="ECO:0000313" key="8">
    <source>
        <dbReference type="Proteomes" id="UP000799772"/>
    </source>
</evidence>
<name>A0A9P4M3X1_9PEZI</name>
<feature type="transmembrane region" description="Helical" evidence="5">
    <location>
        <begin position="352"/>
        <end position="372"/>
    </location>
</feature>
<feature type="transmembrane region" description="Helical" evidence="5">
    <location>
        <begin position="103"/>
        <end position="124"/>
    </location>
</feature>
<evidence type="ECO:0000256" key="2">
    <source>
        <dbReference type="ARBA" id="ARBA00022692"/>
    </source>
</evidence>
<reference evidence="7" key="1">
    <citation type="journal article" date="2020" name="Stud. Mycol.">
        <title>101 Dothideomycetes genomes: a test case for predicting lifestyles and emergence of pathogens.</title>
        <authorList>
            <person name="Haridas S."/>
            <person name="Albert R."/>
            <person name="Binder M."/>
            <person name="Bloem J."/>
            <person name="Labutti K."/>
            <person name="Salamov A."/>
            <person name="Andreopoulos B."/>
            <person name="Baker S."/>
            <person name="Barry K."/>
            <person name="Bills G."/>
            <person name="Bluhm B."/>
            <person name="Cannon C."/>
            <person name="Castanera R."/>
            <person name="Culley D."/>
            <person name="Daum C."/>
            <person name="Ezra D."/>
            <person name="Gonzalez J."/>
            <person name="Henrissat B."/>
            <person name="Kuo A."/>
            <person name="Liang C."/>
            <person name="Lipzen A."/>
            <person name="Lutzoni F."/>
            <person name="Magnuson J."/>
            <person name="Mondo S."/>
            <person name="Nolan M."/>
            <person name="Ohm R."/>
            <person name="Pangilinan J."/>
            <person name="Park H.-J."/>
            <person name="Ramirez L."/>
            <person name="Alfaro M."/>
            <person name="Sun H."/>
            <person name="Tritt A."/>
            <person name="Yoshinaga Y."/>
            <person name="Zwiers L.-H."/>
            <person name="Turgeon B."/>
            <person name="Goodwin S."/>
            <person name="Spatafora J."/>
            <person name="Crous P."/>
            <person name="Grigoriev I."/>
        </authorList>
    </citation>
    <scope>NUCLEOTIDE SEQUENCE</scope>
    <source>
        <strain evidence="7">CBS 133067</strain>
    </source>
</reference>
<accession>A0A9P4M3X1</accession>
<organism evidence="7 8">
    <name type="scientific">Rhizodiscina lignyota</name>
    <dbReference type="NCBI Taxonomy" id="1504668"/>
    <lineage>
        <taxon>Eukaryota</taxon>
        <taxon>Fungi</taxon>
        <taxon>Dikarya</taxon>
        <taxon>Ascomycota</taxon>
        <taxon>Pezizomycotina</taxon>
        <taxon>Dothideomycetes</taxon>
        <taxon>Pleosporomycetidae</taxon>
        <taxon>Aulographales</taxon>
        <taxon>Rhizodiscinaceae</taxon>
        <taxon>Rhizodiscina</taxon>
    </lineage>
</organism>
<dbReference type="OrthoDB" id="268400at2759"/>
<dbReference type="EMBL" id="ML978130">
    <property type="protein sequence ID" value="KAF2096178.1"/>
    <property type="molecule type" value="Genomic_DNA"/>
</dbReference>
<feature type="domain" description="Major facilitator superfamily (MFS) profile" evidence="6">
    <location>
        <begin position="37"/>
        <end position="511"/>
    </location>
</feature>
<comment type="caution">
    <text evidence="7">The sequence shown here is derived from an EMBL/GenBank/DDBJ whole genome shotgun (WGS) entry which is preliminary data.</text>
</comment>
<feature type="transmembrane region" description="Helical" evidence="5">
    <location>
        <begin position="136"/>
        <end position="153"/>
    </location>
</feature>
<protein>
    <submittedName>
        <fullName evidence="7">Major facilitator superfamily transporter</fullName>
    </submittedName>
</protein>
<dbReference type="PROSITE" id="PS50850">
    <property type="entry name" value="MFS"/>
    <property type="match status" value="1"/>
</dbReference>
<keyword evidence="2 5" id="KW-0812">Transmembrane</keyword>
<evidence type="ECO:0000256" key="4">
    <source>
        <dbReference type="ARBA" id="ARBA00023136"/>
    </source>
</evidence>
<dbReference type="InterPro" id="IPR011701">
    <property type="entry name" value="MFS"/>
</dbReference>
<dbReference type="Gene3D" id="1.20.1250.20">
    <property type="entry name" value="MFS general substrate transporter like domains"/>
    <property type="match status" value="1"/>
</dbReference>
<feature type="transmembrane region" description="Helical" evidence="5">
    <location>
        <begin position="224"/>
        <end position="244"/>
    </location>
</feature>